<name>A0ABR4BR11_9LECA</name>
<keyword evidence="2" id="KW-0812">Transmembrane</keyword>
<protein>
    <submittedName>
        <fullName evidence="3">Uncharacterized protein</fullName>
    </submittedName>
</protein>
<dbReference type="SUPFAM" id="SSF48264">
    <property type="entry name" value="Cytochrome P450"/>
    <property type="match status" value="1"/>
</dbReference>
<evidence type="ECO:0000313" key="3">
    <source>
        <dbReference type="EMBL" id="KAL2058658.1"/>
    </source>
</evidence>
<evidence type="ECO:0000313" key="4">
    <source>
        <dbReference type="Proteomes" id="UP001590951"/>
    </source>
</evidence>
<evidence type="ECO:0000256" key="2">
    <source>
        <dbReference type="SAM" id="Phobius"/>
    </source>
</evidence>
<feature type="transmembrane region" description="Helical" evidence="2">
    <location>
        <begin position="21"/>
        <end position="41"/>
    </location>
</feature>
<sequence length="154" mass="17811">MAVFKSIYCQLPWLSAANTSLCLWGTYVLCLWASMSIYRLFFYRLCEISGPVLAIVSKFWHVAHCLDSKDHLLSEKLHQKYGDFVRTGPNELTIFTPKVMPVMLEGINNQFSKPSRYDSLNPYYGLTTHRNKSVHDQPRPIPSRTKLYASMRSK</sequence>
<proteinExistence type="predicted"/>
<feature type="region of interest" description="Disordered" evidence="1">
    <location>
        <begin position="131"/>
        <end position="154"/>
    </location>
</feature>
<evidence type="ECO:0000256" key="1">
    <source>
        <dbReference type="SAM" id="MobiDB-lite"/>
    </source>
</evidence>
<keyword evidence="2" id="KW-1133">Transmembrane helix</keyword>
<reference evidence="3 4" key="1">
    <citation type="submission" date="2024-09" db="EMBL/GenBank/DDBJ databases">
        <title>Rethinking Asexuality: The Enigmatic Case of Functional Sexual Genes in Lepraria (Stereocaulaceae).</title>
        <authorList>
            <person name="Doellman M."/>
            <person name="Sun Y."/>
            <person name="Barcenas-Pena A."/>
            <person name="Lumbsch H.T."/>
            <person name="Grewe F."/>
        </authorList>
    </citation>
    <scope>NUCLEOTIDE SEQUENCE [LARGE SCALE GENOMIC DNA]</scope>
    <source>
        <strain evidence="3 4">Grewe 0041</strain>
    </source>
</reference>
<keyword evidence="2" id="KW-0472">Membrane</keyword>
<accession>A0ABR4BR11</accession>
<dbReference type="Proteomes" id="UP001590951">
    <property type="component" value="Unassembled WGS sequence"/>
</dbReference>
<organism evidence="3 4">
    <name type="scientific">Lepraria finkii</name>
    <dbReference type="NCBI Taxonomy" id="1340010"/>
    <lineage>
        <taxon>Eukaryota</taxon>
        <taxon>Fungi</taxon>
        <taxon>Dikarya</taxon>
        <taxon>Ascomycota</taxon>
        <taxon>Pezizomycotina</taxon>
        <taxon>Lecanoromycetes</taxon>
        <taxon>OSLEUM clade</taxon>
        <taxon>Lecanoromycetidae</taxon>
        <taxon>Lecanorales</taxon>
        <taxon>Lecanorineae</taxon>
        <taxon>Stereocaulaceae</taxon>
        <taxon>Lepraria</taxon>
    </lineage>
</organism>
<gene>
    <name evidence="3" type="ORF">ABVK25_001388</name>
</gene>
<keyword evidence="4" id="KW-1185">Reference proteome</keyword>
<comment type="caution">
    <text evidence="3">The sequence shown here is derived from an EMBL/GenBank/DDBJ whole genome shotgun (WGS) entry which is preliminary data.</text>
</comment>
<dbReference type="InterPro" id="IPR036396">
    <property type="entry name" value="Cyt_P450_sf"/>
</dbReference>
<dbReference type="EMBL" id="JBHFEH010000002">
    <property type="protein sequence ID" value="KAL2058658.1"/>
    <property type="molecule type" value="Genomic_DNA"/>
</dbReference>